<reference evidence="3 4" key="1">
    <citation type="submission" date="2020-04" db="EMBL/GenBank/DDBJ databases">
        <authorList>
            <person name="Yoon J."/>
        </authorList>
    </citation>
    <scope>NUCLEOTIDE SEQUENCE [LARGE SCALE GENOMIC DNA]</scope>
    <source>
        <strain evidence="3 4">KMU-115</strain>
    </source>
</reference>
<feature type="chain" id="PRO_5030586209" evidence="1">
    <location>
        <begin position="21"/>
        <end position="293"/>
    </location>
</feature>
<comment type="caution">
    <text evidence="3">The sequence shown here is derived from an EMBL/GenBank/DDBJ whole genome shotgun (WGS) entry which is preliminary data.</text>
</comment>
<organism evidence="3 4">
    <name type="scientific">Roseicyclus persicicus</name>
    <dbReference type="NCBI Taxonomy" id="2650661"/>
    <lineage>
        <taxon>Bacteria</taxon>
        <taxon>Pseudomonadati</taxon>
        <taxon>Pseudomonadota</taxon>
        <taxon>Alphaproteobacteria</taxon>
        <taxon>Rhodobacterales</taxon>
        <taxon>Roseobacteraceae</taxon>
        <taxon>Roseicyclus</taxon>
    </lineage>
</organism>
<dbReference type="SUPFAM" id="SSF101898">
    <property type="entry name" value="NHL repeat"/>
    <property type="match status" value="1"/>
</dbReference>
<dbReference type="Pfam" id="PF13449">
    <property type="entry name" value="Phytase-like"/>
    <property type="match status" value="1"/>
</dbReference>
<dbReference type="PIRSF" id="PIRSF031900">
    <property type="entry name" value="UCP031900"/>
    <property type="match status" value="1"/>
</dbReference>
<sequence length="293" mass="31155">MRRLFPFLLVAVLAAPPLGADPGARFLGAIRLDAAGLEWLGGFSAIEMDADGAAAVILSDRGRLFPVQLTRDDGRIAAVAVGAGALLTDAEGLRPPARGAMDSEGLARLPDGRLALSFEGDMRVAVHGPDGRETWRAAPPAGSGALPGNGAYEALAADDRGRLYTLAEDPPGDGPVPLYRRATRRWQEIGALPRSGGFRPVGLDFDDRGRLYLLERRFSLLGGFAARLTRFEMVDDRLGPGTLMFETTPGRHGNLEGVSLWRTADGTLVAALVSDDNFSPLLPSEIVEYALPD</sequence>
<dbReference type="InterPro" id="IPR014567">
    <property type="entry name" value="UCP031900"/>
</dbReference>
<name>A0A7X6H0S4_9RHOB</name>
<accession>A0A7X6H0S4</accession>
<feature type="signal peptide" evidence="1">
    <location>
        <begin position="1"/>
        <end position="20"/>
    </location>
</feature>
<evidence type="ECO:0000259" key="2">
    <source>
        <dbReference type="Pfam" id="PF13449"/>
    </source>
</evidence>
<proteinExistence type="predicted"/>
<evidence type="ECO:0000313" key="4">
    <source>
        <dbReference type="Proteomes" id="UP000526408"/>
    </source>
</evidence>
<protein>
    <submittedName>
        <fullName evidence="3">Esterase-like activity of phytase family protein</fullName>
    </submittedName>
</protein>
<dbReference type="EMBL" id="JAAZQQ010000003">
    <property type="protein sequence ID" value="NKX45229.1"/>
    <property type="molecule type" value="Genomic_DNA"/>
</dbReference>
<keyword evidence="1" id="KW-0732">Signal</keyword>
<evidence type="ECO:0000256" key="1">
    <source>
        <dbReference type="SAM" id="SignalP"/>
    </source>
</evidence>
<dbReference type="InterPro" id="IPR027372">
    <property type="entry name" value="Phytase-like_dom"/>
</dbReference>
<feature type="domain" description="Phytase-like" evidence="2">
    <location>
        <begin position="39"/>
        <end position="278"/>
    </location>
</feature>
<evidence type="ECO:0000313" key="3">
    <source>
        <dbReference type="EMBL" id="NKX45229.1"/>
    </source>
</evidence>
<dbReference type="Proteomes" id="UP000526408">
    <property type="component" value="Unassembled WGS sequence"/>
</dbReference>
<dbReference type="AlphaFoldDB" id="A0A7X6H0S4"/>
<dbReference type="RefSeq" id="WP_168623607.1">
    <property type="nucleotide sequence ID" value="NZ_JAAZQQ010000003.1"/>
</dbReference>
<keyword evidence="4" id="KW-1185">Reference proteome</keyword>
<gene>
    <name evidence="3" type="ORF">HCU73_11545</name>
</gene>